<dbReference type="Gene3D" id="3.40.50.620">
    <property type="entry name" value="HUPs"/>
    <property type="match status" value="1"/>
</dbReference>
<keyword evidence="3" id="KW-0808">Transferase</keyword>
<accession>A0AAV0UMD4</accession>
<keyword evidence="6" id="KW-0067">ATP-binding</keyword>
<gene>
    <name evidence="9" type="ORF">HBR001_LOCUS7127</name>
</gene>
<keyword evidence="5" id="KW-0547">Nucleotide-binding</keyword>
<reference evidence="9" key="1">
    <citation type="submission" date="2022-12" db="EMBL/GenBank/DDBJ databases">
        <authorList>
            <person name="Webb A."/>
        </authorList>
    </citation>
    <scope>NUCLEOTIDE SEQUENCE</scope>
    <source>
        <strain evidence="9">Hp1</strain>
    </source>
</reference>
<evidence type="ECO:0000256" key="4">
    <source>
        <dbReference type="ARBA" id="ARBA00022695"/>
    </source>
</evidence>
<dbReference type="AlphaFoldDB" id="A0AAV0UMD4"/>
<dbReference type="GO" id="GO:0005524">
    <property type="term" value="F:ATP binding"/>
    <property type="evidence" value="ECO:0007669"/>
    <property type="project" value="UniProtKB-KW"/>
</dbReference>
<dbReference type="SUPFAM" id="SSF52374">
    <property type="entry name" value="Nucleotidylyl transferase"/>
    <property type="match status" value="1"/>
</dbReference>
<evidence type="ECO:0000313" key="10">
    <source>
        <dbReference type="Proteomes" id="UP001162031"/>
    </source>
</evidence>
<dbReference type="EMBL" id="CANTFL010001332">
    <property type="protein sequence ID" value="CAI5737348.1"/>
    <property type="molecule type" value="Genomic_DNA"/>
</dbReference>
<organism evidence="9 10">
    <name type="scientific">Hyaloperonospora brassicae</name>
    <name type="common">Brassica downy mildew</name>
    <name type="synonym">Peronospora brassicae</name>
    <dbReference type="NCBI Taxonomy" id="162125"/>
    <lineage>
        <taxon>Eukaryota</taxon>
        <taxon>Sar</taxon>
        <taxon>Stramenopiles</taxon>
        <taxon>Oomycota</taxon>
        <taxon>Peronosporomycetes</taxon>
        <taxon>Peronosporales</taxon>
        <taxon>Peronosporaceae</taxon>
        <taxon>Hyaloperonospora</taxon>
    </lineage>
</organism>
<proteinExistence type="predicted"/>
<dbReference type="GO" id="GO:0009435">
    <property type="term" value="P:NAD+ biosynthetic process"/>
    <property type="evidence" value="ECO:0007669"/>
    <property type="project" value="InterPro"/>
</dbReference>
<keyword evidence="7" id="KW-0520">NAD</keyword>
<evidence type="ECO:0000313" key="9">
    <source>
        <dbReference type="EMBL" id="CAI5737348.1"/>
    </source>
</evidence>
<evidence type="ECO:0000256" key="1">
    <source>
        <dbReference type="ARBA" id="ARBA00004790"/>
    </source>
</evidence>
<dbReference type="CDD" id="cd02165">
    <property type="entry name" value="NMNAT"/>
    <property type="match status" value="1"/>
</dbReference>
<dbReference type="Proteomes" id="UP001162031">
    <property type="component" value="Unassembled WGS sequence"/>
</dbReference>
<dbReference type="GO" id="GO:0070566">
    <property type="term" value="F:adenylyltransferase activity"/>
    <property type="evidence" value="ECO:0007669"/>
    <property type="project" value="UniProtKB-ARBA"/>
</dbReference>
<keyword evidence="10" id="KW-1185">Reference proteome</keyword>
<evidence type="ECO:0000259" key="8">
    <source>
        <dbReference type="Pfam" id="PF01467"/>
    </source>
</evidence>
<dbReference type="PANTHER" id="PTHR39321">
    <property type="entry name" value="NICOTINATE-NUCLEOTIDE ADENYLYLTRANSFERASE-RELATED"/>
    <property type="match status" value="1"/>
</dbReference>
<dbReference type="InterPro" id="IPR004821">
    <property type="entry name" value="Cyt_trans-like"/>
</dbReference>
<keyword evidence="2" id="KW-0662">Pyridine nucleotide biosynthesis</keyword>
<evidence type="ECO:0000256" key="5">
    <source>
        <dbReference type="ARBA" id="ARBA00022741"/>
    </source>
</evidence>
<name>A0AAV0UMD4_HYABA</name>
<sequence>MVSLGRAREVLLFGLSANPPTGRKGHMGVVQHCRAFYDEIWLVPVFQHAYATKRELAPFAHRVAMCRLALETLKREQSDGAELKVVEDERELFQHVAASQKDVGRVDERRLGSLDLVHYLRSKHQDTNFTMLLGGDTYADLLAGKWNRGDELMQVVKFVVVDRKGVESTWRAQEQQRQADTVRYIHIPALSDVSSTSVRATADHDELAAHLDPAVLEYIVQHQLYAFATTPK</sequence>
<evidence type="ECO:0000256" key="3">
    <source>
        <dbReference type="ARBA" id="ARBA00022679"/>
    </source>
</evidence>
<evidence type="ECO:0000256" key="2">
    <source>
        <dbReference type="ARBA" id="ARBA00022642"/>
    </source>
</evidence>
<dbReference type="InterPro" id="IPR005248">
    <property type="entry name" value="NadD/NMNAT"/>
</dbReference>
<dbReference type="Pfam" id="PF01467">
    <property type="entry name" value="CTP_transf_like"/>
    <property type="match status" value="1"/>
</dbReference>
<dbReference type="InterPro" id="IPR014729">
    <property type="entry name" value="Rossmann-like_a/b/a_fold"/>
</dbReference>
<protein>
    <recommendedName>
        <fullName evidence="8">Cytidyltransferase-like domain-containing protein</fullName>
    </recommendedName>
</protein>
<comment type="caution">
    <text evidence="9">The sequence shown here is derived from an EMBL/GenBank/DDBJ whole genome shotgun (WGS) entry which is preliminary data.</text>
</comment>
<evidence type="ECO:0000256" key="6">
    <source>
        <dbReference type="ARBA" id="ARBA00022840"/>
    </source>
</evidence>
<evidence type="ECO:0000256" key="7">
    <source>
        <dbReference type="ARBA" id="ARBA00023027"/>
    </source>
</evidence>
<comment type="pathway">
    <text evidence="1">Cofactor biosynthesis; NAD(+) biosynthesis.</text>
</comment>
<keyword evidence="4" id="KW-0548">Nucleotidyltransferase</keyword>
<feature type="domain" description="Cytidyltransferase-like" evidence="8">
    <location>
        <begin position="24"/>
        <end position="200"/>
    </location>
</feature>
<dbReference type="PANTHER" id="PTHR39321:SF3">
    <property type="entry name" value="PHOSPHOPANTETHEINE ADENYLYLTRANSFERASE"/>
    <property type="match status" value="1"/>
</dbReference>